<reference evidence="3" key="1">
    <citation type="submission" date="2016-06" db="EMBL/GenBank/DDBJ databases">
        <title>Complete genome sequence of Actinoalloteichus fjordicus DSM 46855 (=ADI127-17), type strain of the new species Actinoalloteichus fjordicus.</title>
        <authorList>
            <person name="Ruckert C."/>
            <person name="Nouioui I."/>
            <person name="Willmese J."/>
            <person name="van Wezel G."/>
            <person name="Klenk H.-P."/>
            <person name="Kalinowski J."/>
            <person name="Zotchev S.B."/>
        </authorList>
    </citation>
    <scope>NUCLEOTIDE SEQUENCE [LARGE SCALE GENOMIC DNA]</scope>
    <source>
        <strain evidence="3">ADI127-7</strain>
    </source>
</reference>
<protein>
    <submittedName>
        <fullName evidence="2">Uncharacterized protein</fullName>
    </submittedName>
</protein>
<sequence length="125" mass="14250">MSAEKDIWNIELSDELLRSLDQLSPQRRHEAMDHFNRGRAAMAAARDALVASAGEMERMVEHLRPMLVAAETEDRREAVLDMMMCAQLSAEAALALARADRKASAEHQRSVEEHVQRLRDRMDRP</sequence>
<feature type="region of interest" description="Disordered" evidence="1">
    <location>
        <begin position="100"/>
        <end position="125"/>
    </location>
</feature>
<name>A0AAC9PQ99_9PSEU</name>
<dbReference type="KEGG" id="acad:UA74_02915"/>
<dbReference type="Proteomes" id="UP000185511">
    <property type="component" value="Chromosome"/>
</dbReference>
<organism evidence="2 3">
    <name type="scientific">Actinoalloteichus fjordicus</name>
    <dbReference type="NCBI Taxonomy" id="1612552"/>
    <lineage>
        <taxon>Bacteria</taxon>
        <taxon>Bacillati</taxon>
        <taxon>Actinomycetota</taxon>
        <taxon>Actinomycetes</taxon>
        <taxon>Pseudonocardiales</taxon>
        <taxon>Pseudonocardiaceae</taxon>
        <taxon>Actinoalloteichus</taxon>
    </lineage>
</organism>
<evidence type="ECO:0000313" key="2">
    <source>
        <dbReference type="EMBL" id="APU12666.1"/>
    </source>
</evidence>
<dbReference type="EMBL" id="CP016076">
    <property type="protein sequence ID" value="APU12666.1"/>
    <property type="molecule type" value="Genomic_DNA"/>
</dbReference>
<dbReference type="RefSeq" id="WP_075738673.1">
    <property type="nucleotide sequence ID" value="NZ_CP016076.1"/>
</dbReference>
<evidence type="ECO:0000256" key="1">
    <source>
        <dbReference type="SAM" id="MobiDB-lite"/>
    </source>
</evidence>
<proteinExistence type="predicted"/>
<accession>A0AAC9PQ99</accession>
<dbReference type="AlphaFoldDB" id="A0AAC9PQ99"/>
<gene>
    <name evidence="2" type="ORF">UA74_02915</name>
</gene>
<evidence type="ECO:0000313" key="3">
    <source>
        <dbReference type="Proteomes" id="UP000185511"/>
    </source>
</evidence>
<keyword evidence="3" id="KW-1185">Reference proteome</keyword>